<dbReference type="Proteomes" id="UP000199393">
    <property type="component" value="Chromosome I"/>
</dbReference>
<proteinExistence type="predicted"/>
<keyword evidence="2" id="KW-1133">Transmembrane helix</keyword>
<dbReference type="AlphaFoldDB" id="A0A1C3NBS6"/>
<dbReference type="PATRIC" id="fig|307121.4.peg.5718"/>
<keyword evidence="2" id="KW-0472">Membrane</keyword>
<feature type="transmembrane region" description="Helical" evidence="2">
    <location>
        <begin position="141"/>
        <end position="159"/>
    </location>
</feature>
<evidence type="ECO:0000256" key="2">
    <source>
        <dbReference type="SAM" id="Phobius"/>
    </source>
</evidence>
<keyword evidence="2" id="KW-0812">Transmembrane</keyword>
<organism evidence="3 4">
    <name type="scientific">Micromonospora krabiensis</name>
    <dbReference type="NCBI Taxonomy" id="307121"/>
    <lineage>
        <taxon>Bacteria</taxon>
        <taxon>Bacillati</taxon>
        <taxon>Actinomycetota</taxon>
        <taxon>Actinomycetes</taxon>
        <taxon>Micromonosporales</taxon>
        <taxon>Micromonosporaceae</taxon>
        <taxon>Micromonospora</taxon>
    </lineage>
</organism>
<evidence type="ECO:0000313" key="4">
    <source>
        <dbReference type="Proteomes" id="UP000199393"/>
    </source>
</evidence>
<keyword evidence="4" id="KW-1185">Reference proteome</keyword>
<feature type="transmembrane region" description="Helical" evidence="2">
    <location>
        <begin position="223"/>
        <end position="245"/>
    </location>
</feature>
<accession>A0A1C3NBS6</accession>
<gene>
    <name evidence="3" type="ORF">GA0070620_5610</name>
</gene>
<reference evidence="4" key="1">
    <citation type="submission" date="2016-06" db="EMBL/GenBank/DDBJ databases">
        <authorList>
            <person name="Varghese N."/>
        </authorList>
    </citation>
    <scope>NUCLEOTIDE SEQUENCE [LARGE SCALE GENOMIC DNA]</scope>
    <source>
        <strain evidence="4">DSM 45344</strain>
    </source>
</reference>
<protein>
    <recommendedName>
        <fullName evidence="5">Signal transduction histidine kinase</fullName>
    </recommendedName>
</protein>
<name>A0A1C3NBS6_9ACTN</name>
<dbReference type="STRING" id="307121.GA0070620_5610"/>
<feature type="region of interest" description="Disordered" evidence="1">
    <location>
        <begin position="396"/>
        <end position="417"/>
    </location>
</feature>
<feature type="transmembrane region" description="Helical" evidence="2">
    <location>
        <begin position="165"/>
        <end position="184"/>
    </location>
</feature>
<evidence type="ECO:0008006" key="5">
    <source>
        <dbReference type="Google" id="ProtNLM"/>
    </source>
</evidence>
<evidence type="ECO:0000256" key="1">
    <source>
        <dbReference type="SAM" id="MobiDB-lite"/>
    </source>
</evidence>
<dbReference type="EMBL" id="LT598496">
    <property type="protein sequence ID" value="SBV30023.1"/>
    <property type="molecule type" value="Genomic_DNA"/>
</dbReference>
<feature type="transmembrane region" description="Helical" evidence="2">
    <location>
        <begin position="191"/>
        <end position="211"/>
    </location>
</feature>
<feature type="transmembrane region" description="Helical" evidence="2">
    <location>
        <begin position="84"/>
        <end position="103"/>
    </location>
</feature>
<evidence type="ECO:0000313" key="3">
    <source>
        <dbReference type="EMBL" id="SBV30023.1"/>
    </source>
</evidence>
<feature type="transmembrane region" description="Helical" evidence="2">
    <location>
        <begin position="109"/>
        <end position="129"/>
    </location>
</feature>
<sequence>MSADLNAALPGPAYGGGGASGAPPTVVATDTAAGSTAAYPPTAAAAPAPAGLSAARGPGGAPAVDEVRRAAAAVAHASDRGARIVSIVIALAWHSAIALPAVLAARSELAAPTVVLAAWVLVAVTGLLAGVRLLRGSPLPAWPLAGLLLVVDGTVFAAAGESQLFTAANWVWGTLAWFFVLALWGRRVVGLLALLVAHSLIALVAVIGHGATASADLARFAMYVYGTSSLPVAVFVGGAAIAALARERAATAAASHAVAAERDAAEQARRDRRDRLALVSGTAETVLAELADGRADPTDPEVQRRAMLAAARLRRLIAESDDVPDPLLHELRAAADVAERTGLPIELVTVGTPPPLPVSIRRRLADPFAALLADARGWARLTVVAGPDEVVVSLVTPDRDGPDATGPPAGPGGDGQVQWVYERDGEIRWAQTRWRR</sequence>